<feature type="chain" id="PRO_5015069044" evidence="2">
    <location>
        <begin position="22"/>
        <end position="218"/>
    </location>
</feature>
<keyword evidence="2" id="KW-0732">Signal</keyword>
<comment type="caution">
    <text evidence="4">The sequence shown here is derived from an EMBL/GenBank/DDBJ whole genome shotgun (WGS) entry which is preliminary data.</text>
</comment>
<dbReference type="OrthoDB" id="5636414at2759"/>
<sequence>MFMIITKLSACCFVAPMSIDASGMKKVGVANPSVPTNPAAAINIKTGVFNTLLSKNLPSLETLTRGFRKNADTPTNTPYTTAIILNVGLYPCLLISILVISESKIPPTPDPLPTIPIANPRLLSNQVPVAAIAHEKTSPDPIPNIAPWKSASSRILLTTDAAISDTKPIPIPRKITRLNPRTPTSRPENNALSTKNDDPIVPIHPITVASTSLKFIVA</sequence>
<name>A0A1R1Y571_9FUNG</name>
<dbReference type="EMBL" id="LSSM01005273">
    <property type="protein sequence ID" value="OMJ13010.1"/>
    <property type="molecule type" value="Genomic_DNA"/>
</dbReference>
<feature type="compositionally biased region" description="Polar residues" evidence="1">
    <location>
        <begin position="179"/>
        <end position="194"/>
    </location>
</feature>
<keyword evidence="5" id="KW-1185">Reference proteome</keyword>
<dbReference type="Proteomes" id="UP000187429">
    <property type="component" value="Unassembled WGS sequence"/>
</dbReference>
<evidence type="ECO:0000256" key="1">
    <source>
        <dbReference type="SAM" id="MobiDB-lite"/>
    </source>
</evidence>
<evidence type="ECO:0000256" key="2">
    <source>
        <dbReference type="SAM" id="SignalP"/>
    </source>
</evidence>
<accession>A0A1R1Y571</accession>
<reference evidence="4" key="1">
    <citation type="submission" date="2017-01" db="EMBL/GenBank/DDBJ databases">
        <authorList>
            <person name="Mah S.A."/>
            <person name="Swanson W.J."/>
            <person name="Moy G.W."/>
            <person name="Vacquier V.D."/>
        </authorList>
    </citation>
    <scope>NUCLEOTIDE SEQUENCE [LARGE SCALE GENOMIC DNA]</scope>
    <source>
        <strain evidence="4">ID-206-W2</strain>
    </source>
</reference>
<organism evidence="4 5">
    <name type="scientific">Smittium culicis</name>
    <dbReference type="NCBI Taxonomy" id="133412"/>
    <lineage>
        <taxon>Eukaryota</taxon>
        <taxon>Fungi</taxon>
        <taxon>Fungi incertae sedis</taxon>
        <taxon>Zoopagomycota</taxon>
        <taxon>Kickxellomycotina</taxon>
        <taxon>Harpellomycetes</taxon>
        <taxon>Harpellales</taxon>
        <taxon>Legeriomycetaceae</taxon>
        <taxon>Smittium</taxon>
    </lineage>
</organism>
<proteinExistence type="predicted"/>
<evidence type="ECO:0000313" key="5">
    <source>
        <dbReference type="Proteomes" id="UP000187429"/>
    </source>
</evidence>
<protein>
    <submittedName>
        <fullName evidence="4">Uncharacterized protein</fullName>
    </submittedName>
</protein>
<gene>
    <name evidence="4" type="ORF">AYI69_g5627</name>
    <name evidence="3" type="ORF">AYI69_g9170</name>
</gene>
<feature type="region of interest" description="Disordered" evidence="1">
    <location>
        <begin position="172"/>
        <end position="197"/>
    </location>
</feature>
<feature type="signal peptide" evidence="2">
    <location>
        <begin position="1"/>
        <end position="21"/>
    </location>
</feature>
<evidence type="ECO:0000313" key="4">
    <source>
        <dbReference type="EMBL" id="OMJ21904.1"/>
    </source>
</evidence>
<reference evidence="5" key="2">
    <citation type="submission" date="2017-01" db="EMBL/GenBank/DDBJ databases">
        <authorList>
            <person name="Wang Y."/>
            <person name="White M."/>
            <person name="Kvist S."/>
            <person name="Moncalvo J.-M."/>
        </authorList>
    </citation>
    <scope>NUCLEOTIDE SEQUENCE [LARGE SCALE GENOMIC DNA]</scope>
    <source>
        <strain evidence="5">ID-206-W2</strain>
    </source>
</reference>
<dbReference type="AlphaFoldDB" id="A0A1R1Y571"/>
<evidence type="ECO:0000313" key="3">
    <source>
        <dbReference type="EMBL" id="OMJ13010.1"/>
    </source>
</evidence>
<dbReference type="EMBL" id="LSSM01002388">
    <property type="protein sequence ID" value="OMJ21904.1"/>
    <property type="molecule type" value="Genomic_DNA"/>
</dbReference>